<accession>A0A2S8SE25</accession>
<dbReference type="EMBL" id="PVEP01000001">
    <property type="protein sequence ID" value="PQV59043.1"/>
    <property type="molecule type" value="Genomic_DNA"/>
</dbReference>
<dbReference type="Pfam" id="PF12146">
    <property type="entry name" value="Hydrolase_4"/>
    <property type="match status" value="1"/>
</dbReference>
<name>A0A2S8SE25_9RHOB</name>
<feature type="domain" description="Serine aminopeptidase S33" evidence="1">
    <location>
        <begin position="41"/>
        <end position="291"/>
    </location>
</feature>
<evidence type="ECO:0000259" key="1">
    <source>
        <dbReference type="Pfam" id="PF12146"/>
    </source>
</evidence>
<protein>
    <submittedName>
        <fullName evidence="2">Lysophospholipase</fullName>
    </submittedName>
</protein>
<proteinExistence type="predicted"/>
<dbReference type="InterPro" id="IPR029058">
    <property type="entry name" value="AB_hydrolase_fold"/>
</dbReference>
<evidence type="ECO:0000313" key="3">
    <source>
        <dbReference type="Proteomes" id="UP000238338"/>
    </source>
</evidence>
<reference evidence="2 3" key="1">
    <citation type="submission" date="2018-02" db="EMBL/GenBank/DDBJ databases">
        <title>Genomic Encyclopedia of Archaeal and Bacterial Type Strains, Phase II (KMG-II): from individual species to whole genera.</title>
        <authorList>
            <person name="Goeker M."/>
        </authorList>
    </citation>
    <scope>NUCLEOTIDE SEQUENCE [LARGE SCALE GENOMIC DNA]</scope>
    <source>
        <strain evidence="2 3">DSM 18921</strain>
    </source>
</reference>
<dbReference type="SUPFAM" id="SSF53474">
    <property type="entry name" value="alpha/beta-Hydrolases"/>
    <property type="match status" value="1"/>
</dbReference>
<evidence type="ECO:0000313" key="2">
    <source>
        <dbReference type="EMBL" id="PQV59043.1"/>
    </source>
</evidence>
<dbReference type="PANTHER" id="PTHR11614">
    <property type="entry name" value="PHOSPHOLIPASE-RELATED"/>
    <property type="match status" value="1"/>
</dbReference>
<dbReference type="InterPro" id="IPR022742">
    <property type="entry name" value="Hydrolase_4"/>
</dbReference>
<dbReference type="InterPro" id="IPR051044">
    <property type="entry name" value="MAG_DAG_Lipase"/>
</dbReference>
<dbReference type="OrthoDB" id="9788260at2"/>
<dbReference type="AlphaFoldDB" id="A0A2S8SE25"/>
<dbReference type="Proteomes" id="UP000238338">
    <property type="component" value="Unassembled WGS sequence"/>
</dbReference>
<sequence length="311" mass="34230">MAEAAPYFAEVTEAPPGESCVWLRASDGVRIRAAHWRAGGKGTVIMFPGRTEYIEKYGPAALDFAKRGYASAALDWRGQGIADRLMEDRAPGHVLDFADYQKDVAALLDWLRAEDLPQPWYLVGHSMGGCIGLRAIYDGIPVKAAAFSAPMWGIKMQSAMRPLAWTLGTLAPRVGMGGKMTPTTSKVTYVMEAAFEGNLLTRDRAMFELMVRQLTAHPDLAIGGPTLQWLGQALLETRALMAMDPPGLPCLTVLGINERIVHIEAIKRRMATWPGAEFDLIPDAEHELMMEVPAVRNRFFDKAVALFDANR</sequence>
<comment type="caution">
    <text evidence="2">The sequence shown here is derived from an EMBL/GenBank/DDBJ whole genome shotgun (WGS) entry which is preliminary data.</text>
</comment>
<gene>
    <name evidence="2" type="ORF">LX70_00863</name>
</gene>
<dbReference type="RefSeq" id="WP_105513250.1">
    <property type="nucleotide sequence ID" value="NZ_PVEP01000001.1"/>
</dbReference>
<dbReference type="Gene3D" id="3.40.50.1820">
    <property type="entry name" value="alpha/beta hydrolase"/>
    <property type="match status" value="1"/>
</dbReference>
<organism evidence="2 3">
    <name type="scientific">Albidovulum denitrificans</name>
    <dbReference type="NCBI Taxonomy" id="404881"/>
    <lineage>
        <taxon>Bacteria</taxon>
        <taxon>Pseudomonadati</taxon>
        <taxon>Pseudomonadota</taxon>
        <taxon>Alphaproteobacteria</taxon>
        <taxon>Rhodobacterales</taxon>
        <taxon>Paracoccaceae</taxon>
        <taxon>Albidovulum</taxon>
    </lineage>
</organism>
<keyword evidence="3" id="KW-1185">Reference proteome</keyword>